<proteinExistence type="predicted"/>
<gene>
    <name evidence="2" type="ORF">Mco01_67480</name>
</gene>
<protein>
    <submittedName>
        <fullName evidence="2">Exporter of polyketide antibiotics</fullName>
    </submittedName>
</protein>
<sequence>MTALTGTRGLARLILRRDRVLLPLWIVFLGIIPVSYVASINELFPTAALRAGYASASARNAGFVVLYGPLDGSSIGELVAWRAGFVPVVIGLISILTVIRHTRTEEETGRRELLGSTVVGRHAGLAAALIVTFCADLLLGVVLAGGMIGQGLPAGGSWAFGLEFALIGWVFAAVGAVAAQLSGGAGGARGIAIGVLGAAYLLRVVGDVSGLSSGPVSWLSWLSPIGWVHRIRPYGDEQAWPAVLAVALTAVLAAAAVALSARRDLGAGVLPPRLGPADGAPALRSPLALAWRLHRSLLAAWVATFVALGAVLGYLADGVGDIVDASPEMKQVLGRMGGANGLIDSYLAGIVGLLGMVAGGYAVQAALRMRAEESAGRAEPVLSTAVSRVRWAGSHIVFSLLGPAAALVAGGLAMGLAHGLNTGDAGRQVPRVLAGALVQLPAVWVLAAVTIALAGALPRLAAAGWGALAICLLAGLVGTAVGLDQRLLDVSPFTHLPHVPGSPVSAVPLLWLTAVAVALGVAGLAALRRRDVPVV</sequence>
<feature type="transmembrane region" description="Helical" evidence="1">
    <location>
        <begin position="123"/>
        <end position="146"/>
    </location>
</feature>
<evidence type="ECO:0000313" key="3">
    <source>
        <dbReference type="Proteomes" id="UP000603904"/>
    </source>
</evidence>
<comment type="caution">
    <text evidence="2">The sequence shown here is derived from an EMBL/GenBank/DDBJ whole genome shotgun (WGS) entry which is preliminary data.</text>
</comment>
<feature type="transmembrane region" description="Helical" evidence="1">
    <location>
        <begin position="158"/>
        <end position="179"/>
    </location>
</feature>
<feature type="transmembrane region" description="Helical" evidence="1">
    <location>
        <begin position="297"/>
        <end position="316"/>
    </location>
</feature>
<dbReference type="RefSeq" id="WP_204060811.1">
    <property type="nucleotide sequence ID" value="NZ_BAAAGP010000035.1"/>
</dbReference>
<feature type="transmembrane region" description="Helical" evidence="1">
    <location>
        <begin position="191"/>
        <end position="219"/>
    </location>
</feature>
<feature type="transmembrane region" description="Helical" evidence="1">
    <location>
        <begin position="20"/>
        <end position="40"/>
    </location>
</feature>
<accession>A0ABQ4G9J5</accession>
<feature type="transmembrane region" description="Helical" evidence="1">
    <location>
        <begin position="432"/>
        <end position="453"/>
    </location>
</feature>
<name>A0ABQ4G9J5_9ACTN</name>
<feature type="transmembrane region" description="Helical" evidence="1">
    <location>
        <begin position="346"/>
        <end position="367"/>
    </location>
</feature>
<feature type="transmembrane region" description="Helical" evidence="1">
    <location>
        <begin position="396"/>
        <end position="420"/>
    </location>
</feature>
<dbReference type="Proteomes" id="UP000603904">
    <property type="component" value="Unassembled WGS sequence"/>
</dbReference>
<feature type="transmembrane region" description="Helical" evidence="1">
    <location>
        <begin position="460"/>
        <end position="483"/>
    </location>
</feature>
<feature type="transmembrane region" description="Helical" evidence="1">
    <location>
        <begin position="79"/>
        <end position="102"/>
    </location>
</feature>
<keyword evidence="1" id="KW-0812">Transmembrane</keyword>
<feature type="transmembrane region" description="Helical" evidence="1">
    <location>
        <begin position="239"/>
        <end position="259"/>
    </location>
</feature>
<feature type="transmembrane region" description="Helical" evidence="1">
    <location>
        <begin position="503"/>
        <end position="527"/>
    </location>
</feature>
<evidence type="ECO:0000313" key="2">
    <source>
        <dbReference type="EMBL" id="GIH43748.1"/>
    </source>
</evidence>
<evidence type="ECO:0000256" key="1">
    <source>
        <dbReference type="SAM" id="Phobius"/>
    </source>
</evidence>
<keyword evidence="1" id="KW-0472">Membrane</keyword>
<dbReference type="EMBL" id="BOOC01000044">
    <property type="protein sequence ID" value="GIH43748.1"/>
    <property type="molecule type" value="Genomic_DNA"/>
</dbReference>
<organism evidence="2 3">
    <name type="scientific">Microbispora corallina</name>
    <dbReference type="NCBI Taxonomy" id="83302"/>
    <lineage>
        <taxon>Bacteria</taxon>
        <taxon>Bacillati</taxon>
        <taxon>Actinomycetota</taxon>
        <taxon>Actinomycetes</taxon>
        <taxon>Streptosporangiales</taxon>
        <taxon>Streptosporangiaceae</taxon>
        <taxon>Microbispora</taxon>
    </lineage>
</organism>
<reference evidence="2 3" key="1">
    <citation type="submission" date="2021-01" db="EMBL/GenBank/DDBJ databases">
        <title>Whole genome shotgun sequence of Microbispora corallina NBRC 16416.</title>
        <authorList>
            <person name="Komaki H."/>
            <person name="Tamura T."/>
        </authorList>
    </citation>
    <scope>NUCLEOTIDE SEQUENCE [LARGE SCALE GENOMIC DNA]</scope>
    <source>
        <strain evidence="2 3">NBRC 16416</strain>
    </source>
</reference>
<keyword evidence="1" id="KW-1133">Transmembrane helix</keyword>
<keyword evidence="3" id="KW-1185">Reference proteome</keyword>